<name>A0A3D6BS67_9FLAO</name>
<comment type="caution">
    <text evidence="2">The sequence shown here is derived from an EMBL/GenBank/DDBJ whole genome shotgun (WGS) entry which is preliminary data.</text>
</comment>
<dbReference type="Proteomes" id="UP000263268">
    <property type="component" value="Unassembled WGS sequence"/>
</dbReference>
<feature type="chain" id="PRO_5017834796" description="DUF1565 domain-containing protein" evidence="1">
    <location>
        <begin position="19"/>
        <end position="102"/>
    </location>
</feature>
<feature type="signal peptide" evidence="1">
    <location>
        <begin position="1"/>
        <end position="18"/>
    </location>
</feature>
<gene>
    <name evidence="2" type="ORF">DHV22_11060</name>
</gene>
<dbReference type="SUPFAM" id="SSF51126">
    <property type="entry name" value="Pectin lyase-like"/>
    <property type="match status" value="1"/>
</dbReference>
<sequence>MKRLLHLAFLLLACNSFAQIIYVNANASGTNDGTTWENAYANLQDALSDASGNVIWVAAGTYKPTTNNDQTIAFVVPNNVNLFGGFKGTETHINQRNWNANR</sequence>
<keyword evidence="1" id="KW-0732">Signal</keyword>
<dbReference type="InterPro" id="IPR012334">
    <property type="entry name" value="Pectin_lyas_fold"/>
</dbReference>
<dbReference type="Gene3D" id="2.160.20.10">
    <property type="entry name" value="Single-stranded right-handed beta-helix, Pectin lyase-like"/>
    <property type="match status" value="1"/>
</dbReference>
<dbReference type="AlphaFoldDB" id="A0A3D6BS67"/>
<proteinExistence type="predicted"/>
<protein>
    <recommendedName>
        <fullName evidence="4">DUF1565 domain-containing protein</fullName>
    </recommendedName>
</protein>
<feature type="non-terminal residue" evidence="2">
    <location>
        <position position="102"/>
    </location>
</feature>
<evidence type="ECO:0000313" key="2">
    <source>
        <dbReference type="EMBL" id="HCY82091.1"/>
    </source>
</evidence>
<evidence type="ECO:0008006" key="4">
    <source>
        <dbReference type="Google" id="ProtNLM"/>
    </source>
</evidence>
<evidence type="ECO:0000313" key="3">
    <source>
        <dbReference type="Proteomes" id="UP000263268"/>
    </source>
</evidence>
<dbReference type="InterPro" id="IPR011050">
    <property type="entry name" value="Pectin_lyase_fold/virulence"/>
</dbReference>
<evidence type="ECO:0000256" key="1">
    <source>
        <dbReference type="SAM" id="SignalP"/>
    </source>
</evidence>
<reference evidence="2 3" key="1">
    <citation type="journal article" date="2018" name="Nat. Biotechnol.">
        <title>A standardized bacterial taxonomy based on genome phylogeny substantially revises the tree of life.</title>
        <authorList>
            <person name="Parks D.H."/>
            <person name="Chuvochina M."/>
            <person name="Waite D.W."/>
            <person name="Rinke C."/>
            <person name="Skarshewski A."/>
            <person name="Chaumeil P.A."/>
            <person name="Hugenholtz P."/>
        </authorList>
    </citation>
    <scope>NUCLEOTIDE SEQUENCE [LARGE SCALE GENOMIC DNA]</scope>
    <source>
        <strain evidence="2">UBA10227</strain>
    </source>
</reference>
<accession>A0A3D6BS67</accession>
<dbReference type="EMBL" id="DPRK01000179">
    <property type="protein sequence ID" value="HCY82091.1"/>
    <property type="molecule type" value="Genomic_DNA"/>
</dbReference>
<organism evidence="2 3">
    <name type="scientific">Xanthomarina gelatinilytica</name>
    <dbReference type="NCBI Taxonomy" id="1137281"/>
    <lineage>
        <taxon>Bacteria</taxon>
        <taxon>Pseudomonadati</taxon>
        <taxon>Bacteroidota</taxon>
        <taxon>Flavobacteriia</taxon>
        <taxon>Flavobacteriales</taxon>
        <taxon>Flavobacteriaceae</taxon>
        <taxon>Xanthomarina</taxon>
    </lineage>
</organism>